<evidence type="ECO:0000313" key="4">
    <source>
        <dbReference type="Proteomes" id="UP000824049"/>
    </source>
</evidence>
<sequence>MIRKFIVSFLCVVFIAGVIFSGFLFLYFAIPSQQAMSSISLPSTVEDSEETENASTEEEQNSEDIYVADVHQSLTLRDGPSSDSDEIASLTPMTHLRLIEFVEDTDYALVEVQTGEYESYRGYVNNEYITRLGESTIRVGTEE</sequence>
<organism evidence="3 4">
    <name type="scientific">Candidatus Anaerobutyricum stercoris</name>
    <dbReference type="NCBI Taxonomy" id="2838457"/>
    <lineage>
        <taxon>Bacteria</taxon>
        <taxon>Bacillati</taxon>
        <taxon>Bacillota</taxon>
        <taxon>Clostridia</taxon>
        <taxon>Lachnospirales</taxon>
        <taxon>Lachnospiraceae</taxon>
        <taxon>Anaerobutyricum</taxon>
    </lineage>
</organism>
<reference evidence="3" key="2">
    <citation type="submission" date="2021-04" db="EMBL/GenBank/DDBJ databases">
        <authorList>
            <person name="Gilroy R."/>
        </authorList>
    </citation>
    <scope>NUCLEOTIDE SEQUENCE</scope>
    <source>
        <strain evidence="3">CHK179-28034</strain>
    </source>
</reference>
<evidence type="ECO:0000256" key="2">
    <source>
        <dbReference type="SAM" id="Phobius"/>
    </source>
</evidence>
<name>A0A9D2J7I9_9FIRM</name>
<protein>
    <submittedName>
        <fullName evidence="3">SH3 domain-containing protein</fullName>
    </submittedName>
</protein>
<keyword evidence="2" id="KW-0472">Membrane</keyword>
<dbReference type="AlphaFoldDB" id="A0A9D2J7I9"/>
<dbReference type="EMBL" id="DXBR01000056">
    <property type="protein sequence ID" value="HIZ39546.1"/>
    <property type="molecule type" value="Genomic_DNA"/>
</dbReference>
<gene>
    <name evidence="3" type="ORF">H9968_06425</name>
</gene>
<keyword evidence="2" id="KW-0812">Transmembrane</keyword>
<feature type="compositionally biased region" description="Acidic residues" evidence="1">
    <location>
        <begin position="46"/>
        <end position="62"/>
    </location>
</feature>
<feature type="region of interest" description="Disordered" evidence="1">
    <location>
        <begin position="40"/>
        <end position="62"/>
    </location>
</feature>
<accession>A0A9D2J7I9</accession>
<reference evidence="3" key="1">
    <citation type="journal article" date="2021" name="PeerJ">
        <title>Extensive microbial diversity within the chicken gut microbiome revealed by metagenomics and culture.</title>
        <authorList>
            <person name="Gilroy R."/>
            <person name="Ravi A."/>
            <person name="Getino M."/>
            <person name="Pursley I."/>
            <person name="Horton D.L."/>
            <person name="Alikhan N.F."/>
            <person name="Baker D."/>
            <person name="Gharbi K."/>
            <person name="Hall N."/>
            <person name="Watson M."/>
            <person name="Adriaenssens E.M."/>
            <person name="Foster-Nyarko E."/>
            <person name="Jarju S."/>
            <person name="Secka A."/>
            <person name="Antonio M."/>
            <person name="Oren A."/>
            <person name="Chaudhuri R.R."/>
            <person name="La Ragione R."/>
            <person name="Hildebrand F."/>
            <person name="Pallen M.J."/>
        </authorList>
    </citation>
    <scope>NUCLEOTIDE SEQUENCE</scope>
    <source>
        <strain evidence="3">CHK179-28034</strain>
    </source>
</reference>
<feature type="transmembrane region" description="Helical" evidence="2">
    <location>
        <begin position="6"/>
        <end position="30"/>
    </location>
</feature>
<keyword evidence="2" id="KW-1133">Transmembrane helix</keyword>
<proteinExistence type="predicted"/>
<evidence type="ECO:0000313" key="3">
    <source>
        <dbReference type="EMBL" id="HIZ39546.1"/>
    </source>
</evidence>
<evidence type="ECO:0000256" key="1">
    <source>
        <dbReference type="SAM" id="MobiDB-lite"/>
    </source>
</evidence>
<dbReference type="Gene3D" id="2.30.30.40">
    <property type="entry name" value="SH3 Domains"/>
    <property type="match status" value="1"/>
</dbReference>
<comment type="caution">
    <text evidence="3">The sequence shown here is derived from an EMBL/GenBank/DDBJ whole genome shotgun (WGS) entry which is preliminary data.</text>
</comment>
<dbReference type="Proteomes" id="UP000824049">
    <property type="component" value="Unassembled WGS sequence"/>
</dbReference>